<reference evidence="1" key="1">
    <citation type="submission" date="2013-07" db="EMBL/GenBank/DDBJ databases">
        <title>The genome of an arbuscular mycorrhizal fungus provides insights into the evolution of the oldest plant symbiosis.</title>
        <authorList>
            <consortium name="DOE Joint Genome Institute"/>
            <person name="Tisserant E."/>
            <person name="Malbreil M."/>
            <person name="Kuo A."/>
            <person name="Kohler A."/>
            <person name="Symeonidi A."/>
            <person name="Balestrini R."/>
            <person name="Charron P."/>
            <person name="Duensing N."/>
            <person name="Frei-dit-Frey N."/>
            <person name="Gianinazzi-Pearson V."/>
            <person name="Gilbert B."/>
            <person name="Handa Y."/>
            <person name="Hijri M."/>
            <person name="Kaul R."/>
            <person name="Kawaguchi M."/>
            <person name="Krajinski F."/>
            <person name="Lammers P."/>
            <person name="Lapierre D."/>
            <person name="Masclaux F.G."/>
            <person name="Murat C."/>
            <person name="Morin E."/>
            <person name="Ndikumana S."/>
            <person name="Pagni M."/>
            <person name="Petitpierre D."/>
            <person name="Requena N."/>
            <person name="Rosikiewicz P."/>
            <person name="Riley R."/>
            <person name="Saito K."/>
            <person name="San Clemente H."/>
            <person name="Shapiro H."/>
            <person name="van Tuinen D."/>
            <person name="Becard G."/>
            <person name="Bonfante P."/>
            <person name="Paszkowski U."/>
            <person name="Shachar-Hill Y."/>
            <person name="Young J.P."/>
            <person name="Sanders I.R."/>
            <person name="Henrissat B."/>
            <person name="Rensing S.A."/>
            <person name="Grigoriev I.V."/>
            <person name="Corradi N."/>
            <person name="Roux C."/>
            <person name="Martin F."/>
        </authorList>
    </citation>
    <scope>NUCLEOTIDE SEQUENCE</scope>
    <source>
        <strain evidence="1">DAOM 197198</strain>
    </source>
</reference>
<protein>
    <submittedName>
        <fullName evidence="1">Uncharacterized protein</fullName>
    </submittedName>
</protein>
<gene>
    <name evidence="1" type="ORF">GLOINDRAFT_89298</name>
</gene>
<accession>U9T0C8</accession>
<sequence length="128" mass="14545">MLSHQCFFPSIIKVILSPLNTLSVTFCAAVSIGIPIPNWCLGGVHGLKILDGWMKRVYRTSLRMWHFRLVVDSIYKTGTKLPQKPMVKYPYKVHVAFSKFLMKIFLIMQIPSWSSLGIPAGQQSEIYG</sequence>
<dbReference type="AlphaFoldDB" id="U9T0C8"/>
<proteinExistence type="predicted"/>
<organism evidence="1">
    <name type="scientific">Rhizophagus irregularis (strain DAOM 181602 / DAOM 197198 / MUCL 43194)</name>
    <name type="common">Arbuscular mycorrhizal fungus</name>
    <name type="synonym">Glomus intraradices</name>
    <dbReference type="NCBI Taxonomy" id="747089"/>
    <lineage>
        <taxon>Eukaryota</taxon>
        <taxon>Fungi</taxon>
        <taxon>Fungi incertae sedis</taxon>
        <taxon>Mucoromycota</taxon>
        <taxon>Glomeromycotina</taxon>
        <taxon>Glomeromycetes</taxon>
        <taxon>Glomerales</taxon>
        <taxon>Glomeraceae</taxon>
        <taxon>Rhizophagus</taxon>
    </lineage>
</organism>
<evidence type="ECO:0000313" key="1">
    <source>
        <dbReference type="EMBL" id="ERZ96850.1"/>
    </source>
</evidence>
<name>U9T0C8_RHIID</name>
<dbReference type="EMBL" id="KI300083">
    <property type="protein sequence ID" value="ERZ96850.1"/>
    <property type="molecule type" value="Genomic_DNA"/>
</dbReference>
<dbReference type="HOGENOM" id="CLU_1960763_0_0_1"/>